<dbReference type="PANTHER" id="PTHR44591:SF3">
    <property type="entry name" value="RESPONSE REGULATORY DOMAIN-CONTAINING PROTEIN"/>
    <property type="match status" value="1"/>
</dbReference>
<dbReference type="RefSeq" id="WP_310370367.1">
    <property type="nucleotide sequence ID" value="NZ_JAVDYB010000001.1"/>
</dbReference>
<organism evidence="4 5">
    <name type="scientific">Catenuloplanes atrovinosus</name>
    <dbReference type="NCBI Taxonomy" id="137266"/>
    <lineage>
        <taxon>Bacteria</taxon>
        <taxon>Bacillati</taxon>
        <taxon>Actinomycetota</taxon>
        <taxon>Actinomycetes</taxon>
        <taxon>Micromonosporales</taxon>
        <taxon>Micromonosporaceae</taxon>
        <taxon>Catenuloplanes</taxon>
    </lineage>
</organism>
<comment type="caution">
    <text evidence="4">The sequence shown here is derived from an EMBL/GenBank/DDBJ whole genome shotgun (WGS) entry which is preliminary data.</text>
</comment>
<gene>
    <name evidence="4" type="ORF">J2S41_004616</name>
</gene>
<dbReference type="Pfam" id="PF00072">
    <property type="entry name" value="Response_reg"/>
    <property type="match status" value="1"/>
</dbReference>
<dbReference type="PROSITE" id="PS50110">
    <property type="entry name" value="RESPONSE_REGULATORY"/>
    <property type="match status" value="1"/>
</dbReference>
<evidence type="ECO:0000313" key="4">
    <source>
        <dbReference type="EMBL" id="MDR7277838.1"/>
    </source>
</evidence>
<dbReference type="SMART" id="SM00448">
    <property type="entry name" value="REC"/>
    <property type="match status" value="1"/>
</dbReference>
<evidence type="ECO:0000256" key="1">
    <source>
        <dbReference type="ARBA" id="ARBA00022553"/>
    </source>
</evidence>
<dbReference type="Gene3D" id="3.40.50.2300">
    <property type="match status" value="1"/>
</dbReference>
<feature type="domain" description="Response regulatory" evidence="3">
    <location>
        <begin position="3"/>
        <end position="119"/>
    </location>
</feature>
<dbReference type="Proteomes" id="UP001183643">
    <property type="component" value="Unassembled WGS sequence"/>
</dbReference>
<sequence>MARVLVAEDDPDIRQLVSYKLDRFGFETMAVSDGVAALAAIRRFRPHAVLIDVRMPGLSGIEVCRELRQSPDTAKVAVIMISAQGRPQDRELAYAAGCDDYVVKPFSPKELVERVQRLMVEVRA</sequence>
<protein>
    <submittedName>
        <fullName evidence="4">Two-component system phosphate regulon response regulator PhoB</fullName>
    </submittedName>
</protein>
<dbReference type="EMBL" id="JAVDYB010000001">
    <property type="protein sequence ID" value="MDR7277838.1"/>
    <property type="molecule type" value="Genomic_DNA"/>
</dbReference>
<proteinExistence type="predicted"/>
<dbReference type="GO" id="GO:0000160">
    <property type="term" value="P:phosphorelay signal transduction system"/>
    <property type="evidence" value="ECO:0007669"/>
    <property type="project" value="InterPro"/>
</dbReference>
<dbReference type="AlphaFoldDB" id="A0AAE3YPV9"/>
<accession>A0AAE3YPV9</accession>
<dbReference type="PANTHER" id="PTHR44591">
    <property type="entry name" value="STRESS RESPONSE REGULATOR PROTEIN 1"/>
    <property type="match status" value="1"/>
</dbReference>
<dbReference type="SUPFAM" id="SSF52172">
    <property type="entry name" value="CheY-like"/>
    <property type="match status" value="1"/>
</dbReference>
<evidence type="ECO:0000256" key="2">
    <source>
        <dbReference type="PROSITE-ProRule" id="PRU00169"/>
    </source>
</evidence>
<dbReference type="InterPro" id="IPR050595">
    <property type="entry name" value="Bact_response_regulator"/>
</dbReference>
<keyword evidence="5" id="KW-1185">Reference proteome</keyword>
<evidence type="ECO:0000259" key="3">
    <source>
        <dbReference type="PROSITE" id="PS50110"/>
    </source>
</evidence>
<reference evidence="4" key="1">
    <citation type="submission" date="2023-07" db="EMBL/GenBank/DDBJ databases">
        <title>Sequencing the genomes of 1000 actinobacteria strains.</title>
        <authorList>
            <person name="Klenk H.-P."/>
        </authorList>
    </citation>
    <scope>NUCLEOTIDE SEQUENCE</scope>
    <source>
        <strain evidence="4">DSM 44707</strain>
    </source>
</reference>
<dbReference type="InterPro" id="IPR001789">
    <property type="entry name" value="Sig_transdc_resp-reg_receiver"/>
</dbReference>
<dbReference type="InterPro" id="IPR011006">
    <property type="entry name" value="CheY-like_superfamily"/>
</dbReference>
<evidence type="ECO:0000313" key="5">
    <source>
        <dbReference type="Proteomes" id="UP001183643"/>
    </source>
</evidence>
<keyword evidence="1 2" id="KW-0597">Phosphoprotein</keyword>
<name>A0AAE3YPV9_9ACTN</name>
<feature type="modified residue" description="4-aspartylphosphate" evidence="2">
    <location>
        <position position="52"/>
    </location>
</feature>